<evidence type="ECO:0000313" key="1">
    <source>
        <dbReference type="EMBL" id="KAG0427875.1"/>
    </source>
</evidence>
<protein>
    <submittedName>
        <fullName evidence="1">Uncharacterized protein</fullName>
    </submittedName>
</protein>
<dbReference type="Proteomes" id="UP000805193">
    <property type="component" value="Unassembled WGS sequence"/>
</dbReference>
<name>A0AC60Q3N4_IXOPE</name>
<organism evidence="1 2">
    <name type="scientific">Ixodes persulcatus</name>
    <name type="common">Taiga tick</name>
    <dbReference type="NCBI Taxonomy" id="34615"/>
    <lineage>
        <taxon>Eukaryota</taxon>
        <taxon>Metazoa</taxon>
        <taxon>Ecdysozoa</taxon>
        <taxon>Arthropoda</taxon>
        <taxon>Chelicerata</taxon>
        <taxon>Arachnida</taxon>
        <taxon>Acari</taxon>
        <taxon>Parasitiformes</taxon>
        <taxon>Ixodida</taxon>
        <taxon>Ixodoidea</taxon>
        <taxon>Ixodidae</taxon>
        <taxon>Ixodinae</taxon>
        <taxon>Ixodes</taxon>
    </lineage>
</organism>
<accession>A0AC60Q3N4</accession>
<keyword evidence="2" id="KW-1185">Reference proteome</keyword>
<gene>
    <name evidence="1" type="ORF">HPB47_025115</name>
</gene>
<dbReference type="EMBL" id="JABSTQ010009585">
    <property type="protein sequence ID" value="KAG0427875.1"/>
    <property type="molecule type" value="Genomic_DNA"/>
</dbReference>
<reference evidence="1 2" key="1">
    <citation type="journal article" date="2020" name="Cell">
        <title>Large-Scale Comparative Analyses of Tick Genomes Elucidate Their Genetic Diversity and Vector Capacities.</title>
        <authorList>
            <consortium name="Tick Genome and Microbiome Consortium (TIGMIC)"/>
            <person name="Jia N."/>
            <person name="Wang J."/>
            <person name="Shi W."/>
            <person name="Du L."/>
            <person name="Sun Y."/>
            <person name="Zhan W."/>
            <person name="Jiang J.F."/>
            <person name="Wang Q."/>
            <person name="Zhang B."/>
            <person name="Ji P."/>
            <person name="Bell-Sakyi L."/>
            <person name="Cui X.M."/>
            <person name="Yuan T.T."/>
            <person name="Jiang B.G."/>
            <person name="Yang W.F."/>
            <person name="Lam T.T."/>
            <person name="Chang Q.C."/>
            <person name="Ding S.J."/>
            <person name="Wang X.J."/>
            <person name="Zhu J.G."/>
            <person name="Ruan X.D."/>
            <person name="Zhao L."/>
            <person name="Wei J.T."/>
            <person name="Ye R.Z."/>
            <person name="Que T.C."/>
            <person name="Du C.H."/>
            <person name="Zhou Y.H."/>
            <person name="Cheng J.X."/>
            <person name="Dai P.F."/>
            <person name="Guo W.B."/>
            <person name="Han X.H."/>
            <person name="Huang E.J."/>
            <person name="Li L.F."/>
            <person name="Wei W."/>
            <person name="Gao Y.C."/>
            <person name="Liu J.Z."/>
            <person name="Shao H.Z."/>
            <person name="Wang X."/>
            <person name="Wang C.C."/>
            <person name="Yang T.C."/>
            <person name="Huo Q.B."/>
            <person name="Li W."/>
            <person name="Chen H.Y."/>
            <person name="Chen S.E."/>
            <person name="Zhou L.G."/>
            <person name="Ni X.B."/>
            <person name="Tian J.H."/>
            <person name="Sheng Y."/>
            <person name="Liu T."/>
            <person name="Pan Y.S."/>
            <person name="Xia L.Y."/>
            <person name="Li J."/>
            <person name="Zhao F."/>
            <person name="Cao W.C."/>
        </authorList>
    </citation>
    <scope>NUCLEOTIDE SEQUENCE [LARGE SCALE GENOMIC DNA]</scope>
    <source>
        <strain evidence="1">Iper-2018</strain>
    </source>
</reference>
<sequence length="110" mass="12787">MVKGLSRIIQTQQNQLIDQEDRSRTNNLVIFGIPENREKTNEDLSQSHLGVVVKSVKRVRRIGRMQREKLGSIMVNFTYFNEKLDIFLNCRELKGLKISISDDFSRATMT</sequence>
<proteinExistence type="predicted"/>
<evidence type="ECO:0000313" key="2">
    <source>
        <dbReference type="Proteomes" id="UP000805193"/>
    </source>
</evidence>
<comment type="caution">
    <text evidence="1">The sequence shown here is derived from an EMBL/GenBank/DDBJ whole genome shotgun (WGS) entry which is preliminary data.</text>
</comment>